<evidence type="ECO:0000256" key="1">
    <source>
        <dbReference type="ARBA" id="ARBA00005044"/>
    </source>
</evidence>
<reference evidence="13 14" key="1">
    <citation type="submission" date="2016-09" db="EMBL/GenBank/DDBJ databases">
        <title>Draft genome sequence for the type strain of Vulcanibacillus modesticaldus BR, a strictly anaerobic, moderately thermophilic, and nitrate-reducing bacterium from deep sea-hydrothermal vents of the Mid-Atlantic Ridge.</title>
        <authorList>
            <person name="Abin C.A."/>
            <person name="Hollibaugh J.T."/>
        </authorList>
    </citation>
    <scope>NUCLEOTIDE SEQUENCE [LARGE SCALE GENOMIC DNA]</scope>
    <source>
        <strain evidence="13 14">BR</strain>
    </source>
</reference>
<dbReference type="EMBL" id="MIJF01000036">
    <property type="protein sequence ID" value="OEF99027.1"/>
    <property type="molecule type" value="Genomic_DNA"/>
</dbReference>
<name>A0A1D2YTL7_9BACI</name>
<gene>
    <name evidence="11" type="primary">aroC</name>
    <name evidence="13" type="ORF">BHF71_10230</name>
</gene>
<dbReference type="AlphaFoldDB" id="A0A1D2YTL7"/>
<comment type="similarity">
    <text evidence="2 11 12">Belongs to the chorismate synthase family.</text>
</comment>
<dbReference type="HAMAP" id="MF_00300">
    <property type="entry name" value="Chorismate_synth"/>
    <property type="match status" value="1"/>
</dbReference>
<dbReference type="GO" id="GO:0009073">
    <property type="term" value="P:aromatic amino acid family biosynthetic process"/>
    <property type="evidence" value="ECO:0007669"/>
    <property type="project" value="UniProtKB-KW"/>
</dbReference>
<keyword evidence="5 11" id="KW-0285">Flavoprotein</keyword>
<dbReference type="UniPathway" id="UPA00053">
    <property type="reaction ID" value="UER00090"/>
</dbReference>
<accession>A0A1D2YTL7</accession>
<comment type="cofactor">
    <cofactor evidence="11 12">
        <name>FMNH2</name>
        <dbReference type="ChEBI" id="CHEBI:57618"/>
    </cofactor>
    <text evidence="11 12">Reduced FMN (FMNH(2)).</text>
</comment>
<dbReference type="InterPro" id="IPR020541">
    <property type="entry name" value="Chorismate_synthase_CS"/>
</dbReference>
<dbReference type="NCBIfam" id="TIGR00033">
    <property type="entry name" value="aroC"/>
    <property type="match status" value="1"/>
</dbReference>
<evidence type="ECO:0000256" key="8">
    <source>
        <dbReference type="ARBA" id="ARBA00022857"/>
    </source>
</evidence>
<dbReference type="Proteomes" id="UP000243739">
    <property type="component" value="Unassembled WGS sequence"/>
</dbReference>
<dbReference type="InterPro" id="IPR000453">
    <property type="entry name" value="Chorismate_synth"/>
</dbReference>
<dbReference type="Pfam" id="PF01264">
    <property type="entry name" value="Chorismate_synt"/>
    <property type="match status" value="1"/>
</dbReference>
<feature type="binding site" evidence="11">
    <location>
        <position position="39"/>
    </location>
    <ligand>
        <name>NADP(+)</name>
        <dbReference type="ChEBI" id="CHEBI:58349"/>
    </ligand>
</feature>
<keyword evidence="4 11" id="KW-0028">Amino-acid biosynthesis</keyword>
<feature type="binding site" evidence="11">
    <location>
        <begin position="317"/>
        <end position="321"/>
    </location>
    <ligand>
        <name>FMN</name>
        <dbReference type="ChEBI" id="CHEBI:58210"/>
    </ligand>
</feature>
<dbReference type="GO" id="GO:0009423">
    <property type="term" value="P:chorismate biosynthetic process"/>
    <property type="evidence" value="ECO:0007669"/>
    <property type="project" value="UniProtKB-UniRule"/>
</dbReference>
<keyword evidence="9 11" id="KW-0057">Aromatic amino acid biosynthesis</keyword>
<comment type="subunit">
    <text evidence="11">Homotetramer.</text>
</comment>
<feature type="binding site" evidence="11">
    <location>
        <begin position="133"/>
        <end position="135"/>
    </location>
    <ligand>
        <name>FMN</name>
        <dbReference type="ChEBI" id="CHEBI:58210"/>
    </ligand>
</feature>
<dbReference type="GO" id="GO:0010181">
    <property type="term" value="F:FMN binding"/>
    <property type="evidence" value="ECO:0007669"/>
    <property type="project" value="TreeGrafter"/>
</dbReference>
<keyword evidence="8 11" id="KW-0521">NADP</keyword>
<evidence type="ECO:0000256" key="11">
    <source>
        <dbReference type="HAMAP-Rule" id="MF_00300"/>
    </source>
</evidence>
<dbReference type="SUPFAM" id="SSF103263">
    <property type="entry name" value="Chorismate synthase, AroC"/>
    <property type="match status" value="1"/>
</dbReference>
<evidence type="ECO:0000256" key="6">
    <source>
        <dbReference type="ARBA" id="ARBA00022643"/>
    </source>
</evidence>
<dbReference type="PROSITE" id="PS00788">
    <property type="entry name" value="CHORISMATE_SYNTHASE_2"/>
    <property type="match status" value="1"/>
</dbReference>
<feature type="binding site" evidence="11">
    <location>
        <begin position="257"/>
        <end position="258"/>
    </location>
    <ligand>
        <name>FMN</name>
        <dbReference type="ChEBI" id="CHEBI:58210"/>
    </ligand>
</feature>
<dbReference type="FunFam" id="3.60.150.10:FF:000002">
    <property type="entry name" value="Chorismate synthase"/>
    <property type="match status" value="1"/>
</dbReference>
<evidence type="ECO:0000256" key="2">
    <source>
        <dbReference type="ARBA" id="ARBA00008014"/>
    </source>
</evidence>
<comment type="caution">
    <text evidence="13">The sequence shown here is derived from an EMBL/GenBank/DDBJ whole genome shotgun (WGS) entry which is preliminary data.</text>
</comment>
<evidence type="ECO:0000256" key="9">
    <source>
        <dbReference type="ARBA" id="ARBA00023141"/>
    </source>
</evidence>
<dbReference type="GO" id="GO:0004107">
    <property type="term" value="F:chorismate synthase activity"/>
    <property type="evidence" value="ECO:0007669"/>
    <property type="project" value="UniProtKB-UniRule"/>
</dbReference>
<evidence type="ECO:0000313" key="14">
    <source>
        <dbReference type="Proteomes" id="UP000243739"/>
    </source>
</evidence>
<evidence type="ECO:0000256" key="4">
    <source>
        <dbReference type="ARBA" id="ARBA00022605"/>
    </source>
</evidence>
<keyword evidence="10 11" id="KW-0456">Lyase</keyword>
<evidence type="ECO:0000256" key="7">
    <source>
        <dbReference type="ARBA" id="ARBA00022827"/>
    </source>
</evidence>
<evidence type="ECO:0000256" key="5">
    <source>
        <dbReference type="ARBA" id="ARBA00022630"/>
    </source>
</evidence>
<comment type="pathway">
    <text evidence="1 11 12">Metabolic intermediate biosynthesis; chorismate biosynthesis; chorismate from D-erythrose 4-phosphate and phosphoenolpyruvate: step 7/7.</text>
</comment>
<keyword evidence="14" id="KW-1185">Reference proteome</keyword>
<organism evidence="13 14">
    <name type="scientific">Vulcanibacillus modesticaldus</name>
    <dbReference type="NCBI Taxonomy" id="337097"/>
    <lineage>
        <taxon>Bacteria</taxon>
        <taxon>Bacillati</taxon>
        <taxon>Bacillota</taxon>
        <taxon>Bacilli</taxon>
        <taxon>Bacillales</taxon>
        <taxon>Bacillaceae</taxon>
        <taxon>Vulcanibacillus</taxon>
    </lineage>
</organism>
<feature type="binding site" evidence="11">
    <location>
        <position position="45"/>
    </location>
    <ligand>
        <name>NADP(+)</name>
        <dbReference type="ChEBI" id="CHEBI:58349"/>
    </ligand>
</feature>
<comment type="catalytic activity">
    <reaction evidence="11 12">
        <text>5-O-(1-carboxyvinyl)-3-phosphoshikimate = chorismate + phosphate</text>
        <dbReference type="Rhea" id="RHEA:21020"/>
        <dbReference type="ChEBI" id="CHEBI:29748"/>
        <dbReference type="ChEBI" id="CHEBI:43474"/>
        <dbReference type="ChEBI" id="CHEBI:57701"/>
        <dbReference type="EC" id="4.2.3.5"/>
    </reaction>
</comment>
<evidence type="ECO:0000256" key="10">
    <source>
        <dbReference type="ARBA" id="ARBA00023239"/>
    </source>
</evidence>
<feature type="binding site" evidence="11">
    <location>
        <position position="343"/>
    </location>
    <ligand>
        <name>FMN</name>
        <dbReference type="ChEBI" id="CHEBI:58210"/>
    </ligand>
</feature>
<dbReference type="NCBIfam" id="NF003793">
    <property type="entry name" value="PRK05382.1"/>
    <property type="match status" value="1"/>
</dbReference>
<evidence type="ECO:0000256" key="3">
    <source>
        <dbReference type="ARBA" id="ARBA00013036"/>
    </source>
</evidence>
<protein>
    <recommendedName>
        <fullName evidence="3 11">Chorismate synthase</fullName>
        <shortName evidence="11">CS</shortName>
        <ecNumber evidence="3 11">4.2.3.5</ecNumber>
    </recommendedName>
    <alternativeName>
        <fullName evidence="11">5-enolpyruvylshikimate-3-phosphate phospholyase</fullName>
    </alternativeName>
</protein>
<keyword evidence="7 11" id="KW-0274">FAD</keyword>
<dbReference type="Gene3D" id="3.60.150.10">
    <property type="entry name" value="Chorismate synthase AroC"/>
    <property type="match status" value="1"/>
</dbReference>
<dbReference type="PROSITE" id="PS00787">
    <property type="entry name" value="CHORISMATE_SYNTHASE_1"/>
    <property type="match status" value="1"/>
</dbReference>
<evidence type="ECO:0000313" key="13">
    <source>
        <dbReference type="EMBL" id="OEF99027.1"/>
    </source>
</evidence>
<dbReference type="PIRSF" id="PIRSF001456">
    <property type="entry name" value="Chorismate_synth"/>
    <property type="match status" value="1"/>
</dbReference>
<dbReference type="CDD" id="cd07304">
    <property type="entry name" value="Chorismate_synthase"/>
    <property type="match status" value="1"/>
</dbReference>
<dbReference type="InterPro" id="IPR035904">
    <property type="entry name" value="Chorismate_synth_AroC_sf"/>
</dbReference>
<dbReference type="STRING" id="337097.BHF71_10230"/>
<evidence type="ECO:0000256" key="12">
    <source>
        <dbReference type="RuleBase" id="RU000605"/>
    </source>
</evidence>
<dbReference type="GO" id="GO:0005829">
    <property type="term" value="C:cytosol"/>
    <property type="evidence" value="ECO:0007669"/>
    <property type="project" value="TreeGrafter"/>
</dbReference>
<feature type="binding site" evidence="11">
    <location>
        <position position="302"/>
    </location>
    <ligand>
        <name>FMN</name>
        <dbReference type="ChEBI" id="CHEBI:58210"/>
    </ligand>
</feature>
<keyword evidence="6 11" id="KW-0288">FMN</keyword>
<dbReference type="GO" id="GO:0008652">
    <property type="term" value="P:amino acid biosynthetic process"/>
    <property type="evidence" value="ECO:0007669"/>
    <property type="project" value="UniProtKB-KW"/>
</dbReference>
<dbReference type="OrthoDB" id="9771806at2"/>
<sequence>MRFLTAGESHGPQLTAIIEGVPSGFDISIDKINQALRDRQKGYGRGKRMNIEKDQVRILSGVRFGKTTGSPITLTIENKDYKNWENIMSVEKMDLEQFEEVKSKMITRPRPGHADLNGGIKYNHHDLRNVLERSSARETAIRVAVGALVKQLLTPFGITFISHVINIGGIRALSYEEIDNLSIDDITNRIELSEVRCIDLEISKSMKQEIDKAKKSGDTLGGIVEVVVLGLPIGLGSHVHWDRKLDGKLGQAILSIQAFKGVEIGIGFESANLPGSMVHDEIIWDDEYGFRRSTNRAGGLEGGMTTGEAIIVKGVMKPIPTLYKPLKSVDIDCKESFDAAIERSDTCAVPAASVVAEHAVAWEIADSFFNKFSGDSLFEVTNQYQNYIKQVRDF</sequence>
<dbReference type="PANTHER" id="PTHR21085:SF0">
    <property type="entry name" value="CHORISMATE SYNTHASE"/>
    <property type="match status" value="1"/>
</dbReference>
<dbReference type="RefSeq" id="WP_069657110.1">
    <property type="nucleotide sequence ID" value="NZ_MIJF01000036.1"/>
</dbReference>
<comment type="function">
    <text evidence="11">Catalyzes the anti-1,4-elimination of the C-3 phosphate and the C-6 proR hydrogen from 5-enolpyruvylshikimate-3-phosphate (EPSP) to yield chorismate, which is the branch point compound that serves as the starting substrate for the three terminal pathways of aromatic amino acid biosynthesis. This reaction introduces a second double bond into the aromatic ring system.</text>
</comment>
<dbReference type="PANTHER" id="PTHR21085">
    <property type="entry name" value="CHORISMATE SYNTHASE"/>
    <property type="match status" value="1"/>
</dbReference>
<dbReference type="EC" id="4.2.3.5" evidence="3 11"/>
<proteinExistence type="inferred from homology"/>